<evidence type="ECO:0000313" key="12">
    <source>
        <dbReference type="Proteomes" id="UP000789739"/>
    </source>
</evidence>
<dbReference type="CDD" id="cd03064">
    <property type="entry name" value="TRX_Fd_NuoE"/>
    <property type="match status" value="1"/>
</dbReference>
<dbReference type="FunFam" id="3.40.30.10:FF:000022">
    <property type="entry name" value="NADH dehydrogenase flavoprotein 2, mitochondrial"/>
    <property type="match status" value="1"/>
</dbReference>
<dbReference type="GO" id="GO:0005743">
    <property type="term" value="C:mitochondrial inner membrane"/>
    <property type="evidence" value="ECO:0007669"/>
    <property type="project" value="UniProtKB-ARBA"/>
</dbReference>
<keyword evidence="6 9" id="KW-0411">Iron-sulfur</keyword>
<feature type="binding site" evidence="9">
    <location>
        <position position="181"/>
    </location>
    <ligand>
        <name>[2Fe-2S] cluster</name>
        <dbReference type="ChEBI" id="CHEBI:190135"/>
    </ligand>
</feature>
<keyword evidence="12" id="KW-1185">Reference proteome</keyword>
<evidence type="ECO:0000256" key="4">
    <source>
        <dbReference type="ARBA" id="ARBA00022967"/>
    </source>
</evidence>
<dbReference type="GO" id="GO:0016491">
    <property type="term" value="F:oxidoreductase activity"/>
    <property type="evidence" value="ECO:0007669"/>
    <property type="project" value="InterPro"/>
</dbReference>
<dbReference type="FunFam" id="1.10.10.1590:FF:000001">
    <property type="entry name" value="NADH-quinone oxidoreductase subunit E"/>
    <property type="match status" value="1"/>
</dbReference>
<dbReference type="SUPFAM" id="SSF52833">
    <property type="entry name" value="Thioredoxin-like"/>
    <property type="match status" value="1"/>
</dbReference>
<keyword evidence="2 9" id="KW-0001">2Fe-2S</keyword>
<dbReference type="PIRSF" id="PIRSF000216">
    <property type="entry name" value="NADH_DH_24kDa"/>
    <property type="match status" value="1"/>
</dbReference>
<evidence type="ECO:0000256" key="10">
    <source>
        <dbReference type="SAM" id="MobiDB-lite"/>
    </source>
</evidence>
<dbReference type="Gene3D" id="3.40.30.10">
    <property type="entry name" value="Glutaredoxin"/>
    <property type="match status" value="1"/>
</dbReference>
<feature type="binding site" evidence="9">
    <location>
        <position position="136"/>
    </location>
    <ligand>
        <name>[2Fe-2S] cluster</name>
        <dbReference type="ChEBI" id="CHEBI:190135"/>
    </ligand>
</feature>
<accession>A0A9N9D8P5</accession>
<evidence type="ECO:0000256" key="8">
    <source>
        <dbReference type="ARBA" id="ARBA00034078"/>
    </source>
</evidence>
<dbReference type="GO" id="GO:0051537">
    <property type="term" value="F:2 iron, 2 sulfur cluster binding"/>
    <property type="evidence" value="ECO:0007669"/>
    <property type="project" value="UniProtKB-KW"/>
</dbReference>
<reference evidence="11" key="1">
    <citation type="submission" date="2021-06" db="EMBL/GenBank/DDBJ databases">
        <authorList>
            <person name="Kallberg Y."/>
            <person name="Tangrot J."/>
            <person name="Rosling A."/>
        </authorList>
    </citation>
    <scope>NUCLEOTIDE SEQUENCE</scope>
    <source>
        <strain evidence="11">BR232B</strain>
    </source>
</reference>
<keyword evidence="4" id="KW-1278">Translocase</keyword>
<sequence length="262" mass="29222">MNTSRSLLKLTRSPVVSTWRRTLLTRCMSTSTIRLSDKLVVHTDTPENNPSIPFEFTPENLKRAEEIVKKYPPQYKKAAVIPLLDLGQRQLGWTSISVMNAVAKLAEIPPMRVYEVATFYTMFNREPVGKYFLQLCTTTPCQLCGSTEIQKTIENHLKIKTGETTKDKLFTLVEVECAGACVNAPVLAVNDDYYEDLTPETTIKILDDLKASKNPKPGPQSGRHTCEPANGYTTLLGEPYGPDFKIRKDLMDTPASEGSTTA</sequence>
<comment type="similarity">
    <text evidence="1">Belongs to the complex I 24 kDa subunit family.</text>
</comment>
<dbReference type="InterPro" id="IPR002023">
    <property type="entry name" value="NuoE-like"/>
</dbReference>
<dbReference type="EMBL" id="CAJVPI010001869">
    <property type="protein sequence ID" value="CAG8629303.1"/>
    <property type="molecule type" value="Genomic_DNA"/>
</dbReference>
<evidence type="ECO:0000256" key="1">
    <source>
        <dbReference type="ARBA" id="ARBA00010643"/>
    </source>
</evidence>
<comment type="caution">
    <text evidence="11">The sequence shown here is derived from an EMBL/GenBank/DDBJ whole genome shotgun (WGS) entry which is preliminary data.</text>
</comment>
<feature type="binding site" evidence="9">
    <location>
        <position position="141"/>
    </location>
    <ligand>
        <name>[2Fe-2S] cluster</name>
        <dbReference type="ChEBI" id="CHEBI:190135"/>
    </ligand>
</feature>
<dbReference type="PANTHER" id="PTHR10371:SF3">
    <property type="entry name" value="NADH DEHYDROGENASE [UBIQUINONE] FLAVOPROTEIN 2, MITOCHONDRIAL"/>
    <property type="match status" value="1"/>
</dbReference>
<dbReference type="GO" id="GO:0008137">
    <property type="term" value="F:NADH dehydrogenase (ubiquinone) activity"/>
    <property type="evidence" value="ECO:0007669"/>
    <property type="project" value="UniProtKB-ARBA"/>
</dbReference>
<feature type="region of interest" description="Disordered" evidence="10">
    <location>
        <begin position="210"/>
        <end position="232"/>
    </location>
</feature>
<comment type="cofactor">
    <cofactor evidence="8">
        <name>[2Fe-2S] cluster</name>
        <dbReference type="ChEBI" id="CHEBI:190135"/>
    </cofactor>
</comment>
<dbReference type="Proteomes" id="UP000789739">
    <property type="component" value="Unassembled WGS sequence"/>
</dbReference>
<dbReference type="AlphaFoldDB" id="A0A9N9D8P5"/>
<evidence type="ECO:0000256" key="7">
    <source>
        <dbReference type="ARBA" id="ARBA00023027"/>
    </source>
</evidence>
<feature type="binding site" evidence="9">
    <location>
        <position position="177"/>
    </location>
    <ligand>
        <name>[2Fe-2S] cluster</name>
        <dbReference type="ChEBI" id="CHEBI:190135"/>
    </ligand>
</feature>
<evidence type="ECO:0000256" key="9">
    <source>
        <dbReference type="PIRSR" id="PIRSR000216-1"/>
    </source>
</evidence>
<dbReference type="InterPro" id="IPR042128">
    <property type="entry name" value="NuoE_dom"/>
</dbReference>
<dbReference type="Pfam" id="PF01257">
    <property type="entry name" value="2Fe-2S_thioredx"/>
    <property type="match status" value="1"/>
</dbReference>
<keyword evidence="7" id="KW-0520">NAD</keyword>
<dbReference type="NCBIfam" id="TIGR01958">
    <property type="entry name" value="nuoE_fam"/>
    <property type="match status" value="1"/>
</dbReference>
<dbReference type="GO" id="GO:0046872">
    <property type="term" value="F:metal ion binding"/>
    <property type="evidence" value="ECO:0007669"/>
    <property type="project" value="UniProtKB-KW"/>
</dbReference>
<evidence type="ECO:0000313" key="11">
    <source>
        <dbReference type="EMBL" id="CAG8629303.1"/>
    </source>
</evidence>
<keyword evidence="5 9" id="KW-0408">Iron</keyword>
<dbReference type="InterPro" id="IPR041921">
    <property type="entry name" value="NuoE_N"/>
</dbReference>
<dbReference type="GO" id="GO:1902494">
    <property type="term" value="C:catalytic complex"/>
    <property type="evidence" value="ECO:0007669"/>
    <property type="project" value="UniProtKB-ARBA"/>
</dbReference>
<evidence type="ECO:0000256" key="2">
    <source>
        <dbReference type="ARBA" id="ARBA00022714"/>
    </source>
</evidence>
<dbReference type="OrthoDB" id="10254187at2759"/>
<dbReference type="Gene3D" id="1.10.10.1590">
    <property type="entry name" value="NADH-quinone oxidoreductase subunit E"/>
    <property type="match status" value="1"/>
</dbReference>
<comment type="cofactor">
    <cofactor evidence="9">
        <name>[2Fe-2S] cluster</name>
        <dbReference type="ChEBI" id="CHEBI:190135"/>
    </cofactor>
    <text evidence="9">Binds 1 [2Fe-2S] cluster.</text>
</comment>
<evidence type="ECO:0000256" key="6">
    <source>
        <dbReference type="ARBA" id="ARBA00023014"/>
    </source>
</evidence>
<dbReference type="InterPro" id="IPR036249">
    <property type="entry name" value="Thioredoxin-like_sf"/>
</dbReference>
<proteinExistence type="inferred from homology"/>
<dbReference type="PANTHER" id="PTHR10371">
    <property type="entry name" value="NADH DEHYDROGENASE UBIQUINONE FLAVOPROTEIN 2, MITOCHONDRIAL"/>
    <property type="match status" value="1"/>
</dbReference>
<keyword evidence="3 9" id="KW-0479">Metal-binding</keyword>
<organism evidence="11 12">
    <name type="scientific">Paraglomus brasilianum</name>
    <dbReference type="NCBI Taxonomy" id="144538"/>
    <lineage>
        <taxon>Eukaryota</taxon>
        <taxon>Fungi</taxon>
        <taxon>Fungi incertae sedis</taxon>
        <taxon>Mucoromycota</taxon>
        <taxon>Glomeromycotina</taxon>
        <taxon>Glomeromycetes</taxon>
        <taxon>Paraglomerales</taxon>
        <taxon>Paraglomeraceae</taxon>
        <taxon>Paraglomus</taxon>
    </lineage>
</organism>
<dbReference type="GO" id="GO:0006120">
    <property type="term" value="P:mitochondrial electron transport, NADH to ubiquinone"/>
    <property type="evidence" value="ECO:0007669"/>
    <property type="project" value="UniProtKB-ARBA"/>
</dbReference>
<evidence type="ECO:0000256" key="3">
    <source>
        <dbReference type="ARBA" id="ARBA00022723"/>
    </source>
</evidence>
<dbReference type="GO" id="GO:0098796">
    <property type="term" value="C:membrane protein complex"/>
    <property type="evidence" value="ECO:0007669"/>
    <property type="project" value="UniProtKB-ARBA"/>
</dbReference>
<protein>
    <submittedName>
        <fullName evidence="11">3206_t:CDS:1</fullName>
    </submittedName>
</protein>
<evidence type="ECO:0000256" key="5">
    <source>
        <dbReference type="ARBA" id="ARBA00023004"/>
    </source>
</evidence>
<name>A0A9N9D8P5_9GLOM</name>
<gene>
    <name evidence="11" type="ORF">PBRASI_LOCUS9159</name>
</gene>